<feature type="compositionally biased region" description="Polar residues" evidence="1">
    <location>
        <begin position="19"/>
        <end position="30"/>
    </location>
</feature>
<name>A0A5N6JEA2_9EURO</name>
<feature type="region of interest" description="Disordered" evidence="1">
    <location>
        <begin position="1"/>
        <end position="47"/>
    </location>
</feature>
<dbReference type="Proteomes" id="UP000326289">
    <property type="component" value="Unassembled WGS sequence"/>
</dbReference>
<proteinExistence type="predicted"/>
<feature type="compositionally biased region" description="Basic and acidic residues" evidence="1">
    <location>
        <begin position="37"/>
        <end position="47"/>
    </location>
</feature>
<sequence length="64" mass="7426">MEFSQTIVNNLRHDHPPITHNSHVSKSQRTPPEWGPEPEKITSKDHPLRESCQDLRCCTTVEHL</sequence>
<dbReference type="AlphaFoldDB" id="A0A5N6JEA2"/>
<keyword evidence="3" id="KW-1185">Reference proteome</keyword>
<organism evidence="2 3">
    <name type="scientific">Aspergillus minisclerotigenes</name>
    <dbReference type="NCBI Taxonomy" id="656917"/>
    <lineage>
        <taxon>Eukaryota</taxon>
        <taxon>Fungi</taxon>
        <taxon>Dikarya</taxon>
        <taxon>Ascomycota</taxon>
        <taxon>Pezizomycotina</taxon>
        <taxon>Eurotiomycetes</taxon>
        <taxon>Eurotiomycetidae</taxon>
        <taxon>Eurotiales</taxon>
        <taxon>Aspergillaceae</taxon>
        <taxon>Aspergillus</taxon>
        <taxon>Aspergillus subgen. Circumdati</taxon>
    </lineage>
</organism>
<accession>A0A5N6JEA2</accession>
<protein>
    <submittedName>
        <fullName evidence="2">Uncharacterized protein</fullName>
    </submittedName>
</protein>
<gene>
    <name evidence="2" type="ORF">BDV30DRAFT_206408</name>
</gene>
<reference evidence="2 3" key="1">
    <citation type="submission" date="2019-04" db="EMBL/GenBank/DDBJ databases">
        <title>Fungal friends and foes A comparative genomics study of 23 Aspergillus species from section Flavi.</title>
        <authorList>
            <consortium name="DOE Joint Genome Institute"/>
            <person name="Kjaerbolling I."/>
            <person name="Vesth T.C."/>
            <person name="Frisvad J.C."/>
            <person name="Nybo J.L."/>
            <person name="Theobald S."/>
            <person name="Kildgaard S."/>
            <person name="Petersen T.I."/>
            <person name="Kuo A."/>
            <person name="Sato A."/>
            <person name="Lyhne E.K."/>
            <person name="Kogle M.E."/>
            <person name="Wiebenga A."/>
            <person name="Kun R.S."/>
            <person name="Lubbers R.J."/>
            <person name="Makela M.R."/>
            <person name="Barry K."/>
            <person name="Chovatia M."/>
            <person name="Clum A."/>
            <person name="Daum C."/>
            <person name="Haridas S."/>
            <person name="He G."/>
            <person name="LaButti K."/>
            <person name="Lipzen A."/>
            <person name="Mondo S."/>
            <person name="Pangilinan J."/>
            <person name="Riley R."/>
            <person name="Salamov A."/>
            <person name="Simmons B.A."/>
            <person name="Magnuson J.K."/>
            <person name="Henrissat B."/>
            <person name="Mortensen U.H."/>
            <person name="Larsen T.O."/>
            <person name="De vries R.P."/>
            <person name="Grigoriev I.V."/>
            <person name="Machida M."/>
            <person name="Baker S.E."/>
            <person name="Andersen M.R."/>
        </authorList>
    </citation>
    <scope>NUCLEOTIDE SEQUENCE [LARGE SCALE GENOMIC DNA]</scope>
    <source>
        <strain evidence="2 3">CBS 117635</strain>
    </source>
</reference>
<evidence type="ECO:0000256" key="1">
    <source>
        <dbReference type="SAM" id="MobiDB-lite"/>
    </source>
</evidence>
<evidence type="ECO:0000313" key="2">
    <source>
        <dbReference type="EMBL" id="KAB8276297.1"/>
    </source>
</evidence>
<evidence type="ECO:0000313" key="3">
    <source>
        <dbReference type="Proteomes" id="UP000326289"/>
    </source>
</evidence>
<dbReference type="EMBL" id="ML732777">
    <property type="protein sequence ID" value="KAB8276297.1"/>
    <property type="molecule type" value="Genomic_DNA"/>
</dbReference>